<dbReference type="KEGG" id="loi:92358158"/>
<gene>
    <name evidence="2" type="ORF">LSCM4_02190</name>
</gene>
<name>A0A836KJE9_9TRYP</name>
<feature type="region of interest" description="Disordered" evidence="1">
    <location>
        <begin position="328"/>
        <end position="357"/>
    </location>
</feature>
<feature type="region of interest" description="Disordered" evidence="1">
    <location>
        <begin position="268"/>
        <end position="287"/>
    </location>
</feature>
<protein>
    <submittedName>
        <fullName evidence="2">Uncharacterized protein</fullName>
    </submittedName>
</protein>
<dbReference type="GeneID" id="92358158"/>
<feature type="compositionally biased region" description="Basic and acidic residues" evidence="1">
    <location>
        <begin position="454"/>
        <end position="464"/>
    </location>
</feature>
<dbReference type="AlphaFoldDB" id="A0A836KJE9"/>
<feature type="compositionally biased region" description="Basic and acidic residues" evidence="1">
    <location>
        <begin position="43"/>
        <end position="60"/>
    </location>
</feature>
<dbReference type="Proteomes" id="UP000674143">
    <property type="component" value="Unassembled WGS sequence"/>
</dbReference>
<comment type="caution">
    <text evidence="2">The sequence shown here is derived from an EMBL/GenBank/DDBJ whole genome shotgun (WGS) entry which is preliminary data.</text>
</comment>
<feature type="compositionally biased region" description="Low complexity" evidence="1">
    <location>
        <begin position="170"/>
        <end position="179"/>
    </location>
</feature>
<dbReference type="EMBL" id="JAFHLR010000030">
    <property type="protein sequence ID" value="KAG5472865.1"/>
    <property type="molecule type" value="Genomic_DNA"/>
</dbReference>
<evidence type="ECO:0000256" key="1">
    <source>
        <dbReference type="SAM" id="MobiDB-lite"/>
    </source>
</evidence>
<reference evidence="3" key="1">
    <citation type="journal article" date="2021" name="Microbiol. Resour. Announc.">
        <title>LGAAP: Leishmaniinae Genome Assembly and Annotation Pipeline.</title>
        <authorList>
            <person name="Almutairi H."/>
            <person name="Urbaniak M.D."/>
            <person name="Bates M.D."/>
            <person name="Jariyapan N."/>
            <person name="Kwakye-Nuako G."/>
            <person name="Thomaz-Soccol V."/>
            <person name="Al-Salem W.S."/>
            <person name="Dillon R.J."/>
            <person name="Bates P.A."/>
            <person name="Gatherer D."/>
        </authorList>
    </citation>
    <scope>NUCLEOTIDE SEQUENCE [LARGE SCALE GENOMIC DNA]</scope>
</reference>
<dbReference type="SMR" id="A0A836KJE9"/>
<evidence type="ECO:0000313" key="2">
    <source>
        <dbReference type="EMBL" id="KAG5472865.1"/>
    </source>
</evidence>
<feature type="region of interest" description="Disordered" evidence="1">
    <location>
        <begin position="138"/>
        <end position="243"/>
    </location>
</feature>
<feature type="region of interest" description="Disordered" evidence="1">
    <location>
        <begin position="43"/>
        <end position="96"/>
    </location>
</feature>
<organism evidence="2 3">
    <name type="scientific">Leishmania orientalis</name>
    <dbReference type="NCBI Taxonomy" id="2249476"/>
    <lineage>
        <taxon>Eukaryota</taxon>
        <taxon>Discoba</taxon>
        <taxon>Euglenozoa</taxon>
        <taxon>Kinetoplastea</taxon>
        <taxon>Metakinetoplastina</taxon>
        <taxon>Trypanosomatida</taxon>
        <taxon>Trypanosomatidae</taxon>
        <taxon>Leishmaniinae</taxon>
        <taxon>Leishmania</taxon>
    </lineage>
</organism>
<feature type="compositionally biased region" description="Low complexity" evidence="1">
    <location>
        <begin position="149"/>
        <end position="161"/>
    </location>
</feature>
<reference evidence="3" key="2">
    <citation type="journal article" date="2021" name="Sci. Data">
        <title>Chromosome-scale genome sequencing, assembly and annotation of six genomes from subfamily Leishmaniinae.</title>
        <authorList>
            <person name="Almutairi H."/>
            <person name="Urbaniak M.D."/>
            <person name="Bates M.D."/>
            <person name="Jariyapan N."/>
            <person name="Kwakye-Nuako G."/>
            <person name="Thomaz Soccol V."/>
            <person name="Al-Salem W.S."/>
            <person name="Dillon R.J."/>
            <person name="Bates P.A."/>
            <person name="Gatherer D."/>
        </authorList>
    </citation>
    <scope>NUCLEOTIDE SEQUENCE [LARGE SCALE GENOMIC DNA]</scope>
</reference>
<sequence length="489" mass="50759">MDDDRYIFSRPVVVTEDRIKTALEKQAKQKALKAALDRQVREAERLKAEAHRTNGKRPSDPKVNGPSASSSAYVESKVPTASPPATNSVAGPSPTVGATVAPGVVESTRYTFSFCKGQGTFEMESSSARLLQATLPPFAEGRERGGGAAPPATTGDAGKASARVRRQAASREAVSGTGRRSSRGGRPTAAANGGEYQTNSLPLNFTAAKEAAGKRFPSPERGGGDSDAIGQSKSKGSDRYDTQSLPVELIYKLGQASSNAVVKPRLRRVTTPLRPPSSGRASESRGLQSPLCSLAVAVSGSPMAAAGDNFTSPPTDSTRSPDWIGVGGGRPLLSQGCGKGVPRVLGNGGGTPKEKALGLRYASPRPSARLAGGILPPLNARNDSDVIEMSAVLDAATPPRECRVAGAVPGAPSGRTLCSAAQPLSRRQTSSTPAERTARPSPPQSPLDAAAAEQARKQAERERAWAQQVKQIKAELRKTRTKGSGKGGG</sequence>
<proteinExistence type="predicted"/>
<feature type="compositionally biased region" description="Polar residues" evidence="1">
    <location>
        <begin position="425"/>
        <end position="434"/>
    </location>
</feature>
<dbReference type="RefSeq" id="XP_067061261.1">
    <property type="nucleotide sequence ID" value="XM_067204224.1"/>
</dbReference>
<accession>A0A836KJE9</accession>
<evidence type="ECO:0000313" key="3">
    <source>
        <dbReference type="Proteomes" id="UP000674143"/>
    </source>
</evidence>
<keyword evidence="3" id="KW-1185">Reference proteome</keyword>
<feature type="region of interest" description="Disordered" evidence="1">
    <location>
        <begin position="404"/>
        <end position="489"/>
    </location>
</feature>